<proteinExistence type="predicted"/>
<evidence type="ECO:0000256" key="2">
    <source>
        <dbReference type="ARBA" id="ARBA00022737"/>
    </source>
</evidence>
<dbReference type="OrthoDB" id="432528at2759"/>
<dbReference type="PANTHER" id="PTHR46093:SF3">
    <property type="entry name" value="ACYL-COA-BINDING DOMAIN-CONTAINING PROTEIN 4"/>
    <property type="match status" value="1"/>
</dbReference>
<feature type="compositionally biased region" description="Polar residues" evidence="3">
    <location>
        <begin position="343"/>
        <end position="365"/>
    </location>
</feature>
<keyword evidence="1" id="KW-0880">Kelch repeat</keyword>
<dbReference type="InterPro" id="IPR015915">
    <property type="entry name" value="Kelch-typ_b-propeller"/>
</dbReference>
<organism evidence="4 5">
    <name type="scientific">Gigaspora margarita</name>
    <dbReference type="NCBI Taxonomy" id="4874"/>
    <lineage>
        <taxon>Eukaryota</taxon>
        <taxon>Fungi</taxon>
        <taxon>Fungi incertae sedis</taxon>
        <taxon>Mucoromycota</taxon>
        <taxon>Glomeromycotina</taxon>
        <taxon>Glomeromycetes</taxon>
        <taxon>Diversisporales</taxon>
        <taxon>Gigasporaceae</taxon>
        <taxon>Gigaspora</taxon>
    </lineage>
</organism>
<dbReference type="SUPFAM" id="SSF117281">
    <property type="entry name" value="Kelch motif"/>
    <property type="match status" value="1"/>
</dbReference>
<gene>
    <name evidence="4" type="ORF">F8M41_007550</name>
</gene>
<dbReference type="Pfam" id="PF24681">
    <property type="entry name" value="Kelch_KLHDC2_KLHL20_DRC7"/>
    <property type="match status" value="1"/>
</dbReference>
<dbReference type="Proteomes" id="UP000439903">
    <property type="component" value="Unassembled WGS sequence"/>
</dbReference>
<feature type="region of interest" description="Disordered" evidence="3">
    <location>
        <begin position="343"/>
        <end position="375"/>
    </location>
</feature>
<dbReference type="AlphaFoldDB" id="A0A8H4A4A7"/>
<accession>A0A8H4A4A7</accession>
<reference evidence="4 5" key="1">
    <citation type="journal article" date="2019" name="Environ. Microbiol.">
        <title>At the nexus of three kingdoms: the genome of the mycorrhizal fungus Gigaspora margarita provides insights into plant, endobacterial and fungal interactions.</title>
        <authorList>
            <person name="Venice F."/>
            <person name="Ghignone S."/>
            <person name="Salvioli di Fossalunga A."/>
            <person name="Amselem J."/>
            <person name="Novero M."/>
            <person name="Xianan X."/>
            <person name="Sedzielewska Toro K."/>
            <person name="Morin E."/>
            <person name="Lipzen A."/>
            <person name="Grigoriev I.V."/>
            <person name="Henrissat B."/>
            <person name="Martin F.M."/>
            <person name="Bonfante P."/>
        </authorList>
    </citation>
    <scope>NUCLEOTIDE SEQUENCE [LARGE SCALE GENOMIC DNA]</scope>
    <source>
        <strain evidence="4 5">BEG34</strain>
    </source>
</reference>
<name>A0A8H4A4A7_GIGMA</name>
<evidence type="ECO:0000256" key="3">
    <source>
        <dbReference type="SAM" id="MobiDB-lite"/>
    </source>
</evidence>
<keyword evidence="5" id="KW-1185">Reference proteome</keyword>
<dbReference type="EMBL" id="WTPW01001763">
    <property type="protein sequence ID" value="KAF0415898.1"/>
    <property type="molecule type" value="Genomic_DNA"/>
</dbReference>
<evidence type="ECO:0000313" key="4">
    <source>
        <dbReference type="EMBL" id="KAF0415898.1"/>
    </source>
</evidence>
<sequence>MNALVSTRFYFFGGFSPIFNVTNEVWYLDLSNSSLFDTTIPTWYKDVEMPIGNFKGTACVSTTNDSAVFIIGGRQTLSNTQSIAFNSSVYRFDSNHHSLWSIPNITNFNSTFNTRNDIQAVIDNKGRIFIFGGVSYFVNDSDNPPFIYYNDMNIFDITTMSWSTLVTSQAPSYNSYTATLLPTGLIVYIGGKDNVSGQRIPVNMSEIRIFDTTSLIWSTKPANGSSIESRVGHSTVLNKNGDIIIYGGSDFEYSTAYLEYSQVHPDLCVLNTNSWIWTTPNIPSTNIPLTLTYHSAALYNNYMVVAFGIITSTGGLYNKNVYVLDTQKYTWIGINITAITNKGSSTNQKPQTNKAQSPSNSSSANGLYIGISDGK</sequence>
<protein>
    <submittedName>
        <fullName evidence="4">Galactose oxidase</fullName>
    </submittedName>
</protein>
<dbReference type="Gene3D" id="2.120.10.80">
    <property type="entry name" value="Kelch-type beta propeller"/>
    <property type="match status" value="2"/>
</dbReference>
<comment type="caution">
    <text evidence="4">The sequence shown here is derived from an EMBL/GenBank/DDBJ whole genome shotgun (WGS) entry which is preliminary data.</text>
</comment>
<evidence type="ECO:0000313" key="5">
    <source>
        <dbReference type="Proteomes" id="UP000439903"/>
    </source>
</evidence>
<keyword evidence="2" id="KW-0677">Repeat</keyword>
<evidence type="ECO:0000256" key="1">
    <source>
        <dbReference type="ARBA" id="ARBA00022441"/>
    </source>
</evidence>
<dbReference type="PANTHER" id="PTHR46093">
    <property type="entry name" value="ACYL-COA-BINDING DOMAIN-CONTAINING PROTEIN 5"/>
    <property type="match status" value="1"/>
</dbReference>